<dbReference type="EMBL" id="VLKH01000007">
    <property type="protein sequence ID" value="TWH79068.1"/>
    <property type="molecule type" value="Genomic_DNA"/>
</dbReference>
<evidence type="ECO:0000256" key="1">
    <source>
        <dbReference type="SAM" id="Phobius"/>
    </source>
</evidence>
<dbReference type="Proteomes" id="UP000315343">
    <property type="component" value="Unassembled WGS sequence"/>
</dbReference>
<proteinExistence type="predicted"/>
<protein>
    <submittedName>
        <fullName evidence="2">Uncharacterized protein DUF2812</fullName>
    </submittedName>
</protein>
<name>A0A562J793_9FIRM</name>
<dbReference type="AlphaFoldDB" id="A0A562J793"/>
<accession>A0A562J793</accession>
<keyword evidence="1" id="KW-0812">Transmembrane</keyword>
<keyword evidence="1" id="KW-1133">Transmembrane helix</keyword>
<evidence type="ECO:0000313" key="2">
    <source>
        <dbReference type="EMBL" id="TWH79068.1"/>
    </source>
</evidence>
<dbReference type="InterPro" id="IPR021359">
    <property type="entry name" value="DUF2812"/>
</dbReference>
<sequence>MIKKFRIFLNPIEGQEKWLNEKAAEGLRLLKVGRFFYEFEQCKNNQYQYAVDYIGNNSNAQRKEYESFLEEVGINYFEKPLNIGQLSFGKVKYRPYANKGGKLATSWGMINRELLILEKECNGKPFNIYSNAEDKIQALKERRKPHIYLFILILLMGGYFTFAKRYMLDAAFMNSQNSFSNSVVTLLLGVMGTITIARMVQLSLSIKSLKEIGNIQE</sequence>
<dbReference type="Pfam" id="PF11193">
    <property type="entry name" value="DUF2812"/>
    <property type="match status" value="1"/>
</dbReference>
<keyword evidence="1" id="KW-0472">Membrane</keyword>
<dbReference type="RefSeq" id="WP_246145448.1">
    <property type="nucleotide sequence ID" value="NZ_VLKH01000007.1"/>
</dbReference>
<evidence type="ECO:0000313" key="3">
    <source>
        <dbReference type="Proteomes" id="UP000315343"/>
    </source>
</evidence>
<reference evidence="2 3" key="1">
    <citation type="submission" date="2019-07" db="EMBL/GenBank/DDBJ databases">
        <title>Genomic Encyclopedia of Type Strains, Phase I: the one thousand microbial genomes (KMG-I) project.</title>
        <authorList>
            <person name="Kyrpides N."/>
        </authorList>
    </citation>
    <scope>NUCLEOTIDE SEQUENCE [LARGE SCALE GENOMIC DNA]</scope>
    <source>
        <strain evidence="2 3">DSM 13558</strain>
    </source>
</reference>
<feature type="transmembrane region" description="Helical" evidence="1">
    <location>
        <begin position="179"/>
        <end position="200"/>
    </location>
</feature>
<keyword evidence="3" id="KW-1185">Reference proteome</keyword>
<gene>
    <name evidence="2" type="ORF">LY60_02596</name>
</gene>
<comment type="caution">
    <text evidence="2">The sequence shown here is derived from an EMBL/GenBank/DDBJ whole genome shotgun (WGS) entry which is preliminary data.</text>
</comment>
<organism evidence="2 3">
    <name type="scientific">Sedimentibacter saalensis</name>
    <dbReference type="NCBI Taxonomy" id="130788"/>
    <lineage>
        <taxon>Bacteria</taxon>
        <taxon>Bacillati</taxon>
        <taxon>Bacillota</taxon>
        <taxon>Tissierellia</taxon>
        <taxon>Sedimentibacter</taxon>
    </lineage>
</organism>
<feature type="transmembrane region" description="Helical" evidence="1">
    <location>
        <begin position="147"/>
        <end position="167"/>
    </location>
</feature>